<dbReference type="PANTHER" id="PTHR43133">
    <property type="entry name" value="RNA POLYMERASE ECF-TYPE SIGMA FACTO"/>
    <property type="match status" value="1"/>
</dbReference>
<accession>A0A1J5SFZ9</accession>
<name>A0A1J5SFZ9_9ZZZZ</name>
<dbReference type="InterPro" id="IPR013325">
    <property type="entry name" value="RNA_pol_sigma_r2"/>
</dbReference>
<dbReference type="PANTHER" id="PTHR43133:SF46">
    <property type="entry name" value="RNA POLYMERASE SIGMA-70 FACTOR ECF SUBFAMILY"/>
    <property type="match status" value="1"/>
</dbReference>
<dbReference type="InterPro" id="IPR014284">
    <property type="entry name" value="RNA_pol_sigma-70_dom"/>
</dbReference>
<sequence length="195" mass="22393">MLTIEEIKDLQKKIAVADDQNAFGQLYVAFMPRLFQFAQSIIKNKELAEEIVSDVFLKIWQNRSNLNNIDNFKLYLYISTKNTAFNYLSRHFRKEVVSLDEMSLSLSSISYNPEQMLITSEVINRINSAIAMLPPRCKVIFKLVKEDGLKYSEIADLLNISVKTIDSQMAIAVKKIGNAINFDLKKEVKPPPREI</sequence>
<dbReference type="AlphaFoldDB" id="A0A1J5SFZ9"/>
<gene>
    <name evidence="7" type="primary">rpoE_12</name>
    <name evidence="7" type="ORF">GALL_149440</name>
</gene>
<evidence type="ECO:0000259" key="6">
    <source>
        <dbReference type="Pfam" id="PF08281"/>
    </source>
</evidence>
<evidence type="ECO:0000313" key="7">
    <source>
        <dbReference type="EMBL" id="OIR02944.1"/>
    </source>
</evidence>
<dbReference type="Pfam" id="PF08281">
    <property type="entry name" value="Sigma70_r4_2"/>
    <property type="match status" value="1"/>
</dbReference>
<dbReference type="Gene3D" id="1.10.10.10">
    <property type="entry name" value="Winged helix-like DNA-binding domain superfamily/Winged helix DNA-binding domain"/>
    <property type="match status" value="1"/>
</dbReference>
<dbReference type="NCBIfam" id="TIGR02985">
    <property type="entry name" value="Sig70_bacteroi1"/>
    <property type="match status" value="1"/>
</dbReference>
<dbReference type="InterPro" id="IPR013324">
    <property type="entry name" value="RNA_pol_sigma_r3/r4-like"/>
</dbReference>
<evidence type="ECO:0000256" key="4">
    <source>
        <dbReference type="ARBA" id="ARBA00023163"/>
    </source>
</evidence>
<feature type="domain" description="RNA polymerase sigma-70 region 2" evidence="5">
    <location>
        <begin position="26"/>
        <end position="91"/>
    </location>
</feature>
<comment type="similarity">
    <text evidence="1">Belongs to the sigma-70 factor family. ECF subfamily.</text>
</comment>
<evidence type="ECO:0000256" key="3">
    <source>
        <dbReference type="ARBA" id="ARBA00023082"/>
    </source>
</evidence>
<dbReference type="InterPro" id="IPR014327">
    <property type="entry name" value="RNA_pol_sigma70_bacteroid"/>
</dbReference>
<evidence type="ECO:0000256" key="1">
    <source>
        <dbReference type="ARBA" id="ARBA00010641"/>
    </source>
</evidence>
<dbReference type="EMBL" id="MLJW01000070">
    <property type="protein sequence ID" value="OIR02944.1"/>
    <property type="molecule type" value="Genomic_DNA"/>
</dbReference>
<feature type="domain" description="RNA polymerase sigma factor 70 region 4 type 2" evidence="6">
    <location>
        <begin position="125"/>
        <end position="176"/>
    </location>
</feature>
<dbReference type="SUPFAM" id="SSF88659">
    <property type="entry name" value="Sigma3 and sigma4 domains of RNA polymerase sigma factors"/>
    <property type="match status" value="1"/>
</dbReference>
<dbReference type="GO" id="GO:0003677">
    <property type="term" value="F:DNA binding"/>
    <property type="evidence" value="ECO:0007669"/>
    <property type="project" value="InterPro"/>
</dbReference>
<dbReference type="GO" id="GO:0016987">
    <property type="term" value="F:sigma factor activity"/>
    <property type="evidence" value="ECO:0007669"/>
    <property type="project" value="UniProtKB-KW"/>
</dbReference>
<comment type="caution">
    <text evidence="7">The sequence shown here is derived from an EMBL/GenBank/DDBJ whole genome shotgun (WGS) entry which is preliminary data.</text>
</comment>
<evidence type="ECO:0000259" key="5">
    <source>
        <dbReference type="Pfam" id="PF04542"/>
    </source>
</evidence>
<evidence type="ECO:0000256" key="2">
    <source>
        <dbReference type="ARBA" id="ARBA00023015"/>
    </source>
</evidence>
<keyword evidence="3" id="KW-0731">Sigma factor</keyword>
<reference evidence="7" key="1">
    <citation type="submission" date="2016-10" db="EMBL/GenBank/DDBJ databases">
        <title>Sequence of Gallionella enrichment culture.</title>
        <authorList>
            <person name="Poehlein A."/>
            <person name="Muehling M."/>
            <person name="Daniel R."/>
        </authorList>
    </citation>
    <scope>NUCLEOTIDE SEQUENCE</scope>
</reference>
<dbReference type="NCBIfam" id="TIGR02937">
    <property type="entry name" value="sigma70-ECF"/>
    <property type="match status" value="1"/>
</dbReference>
<protein>
    <submittedName>
        <fullName evidence="7">ECF RNA polymerase sigma-E factor</fullName>
    </submittedName>
</protein>
<dbReference type="SUPFAM" id="SSF88946">
    <property type="entry name" value="Sigma2 domain of RNA polymerase sigma factors"/>
    <property type="match status" value="1"/>
</dbReference>
<keyword evidence="4" id="KW-0804">Transcription</keyword>
<dbReference type="Pfam" id="PF04542">
    <property type="entry name" value="Sigma70_r2"/>
    <property type="match status" value="1"/>
</dbReference>
<dbReference type="InterPro" id="IPR007627">
    <property type="entry name" value="RNA_pol_sigma70_r2"/>
</dbReference>
<dbReference type="InterPro" id="IPR036388">
    <property type="entry name" value="WH-like_DNA-bd_sf"/>
</dbReference>
<proteinExistence type="inferred from homology"/>
<dbReference type="GO" id="GO:0006352">
    <property type="term" value="P:DNA-templated transcription initiation"/>
    <property type="evidence" value="ECO:0007669"/>
    <property type="project" value="InterPro"/>
</dbReference>
<dbReference type="Gene3D" id="1.10.1740.10">
    <property type="match status" value="1"/>
</dbReference>
<organism evidence="7">
    <name type="scientific">mine drainage metagenome</name>
    <dbReference type="NCBI Taxonomy" id="410659"/>
    <lineage>
        <taxon>unclassified sequences</taxon>
        <taxon>metagenomes</taxon>
        <taxon>ecological metagenomes</taxon>
    </lineage>
</organism>
<dbReference type="InterPro" id="IPR039425">
    <property type="entry name" value="RNA_pol_sigma-70-like"/>
</dbReference>
<dbReference type="InterPro" id="IPR013249">
    <property type="entry name" value="RNA_pol_sigma70_r4_t2"/>
</dbReference>
<keyword evidence="2" id="KW-0805">Transcription regulation</keyword>